<dbReference type="OrthoDB" id="9811073at2"/>
<name>A0A3A4A7J9_9ACTN</name>
<evidence type="ECO:0000313" key="1">
    <source>
        <dbReference type="EMBL" id="RJL23981.1"/>
    </source>
</evidence>
<evidence type="ECO:0000313" key="2">
    <source>
        <dbReference type="Proteomes" id="UP000265768"/>
    </source>
</evidence>
<dbReference type="AlphaFoldDB" id="A0A3A4A7J9"/>
<protein>
    <recommendedName>
        <fullName evidence="3">DNA polymerase III subunit delta</fullName>
    </recommendedName>
</protein>
<sequence length="311" mass="32222">MSVTDEELLALAAVDGLLPETDGLPDGVVLVSCAQPYLALLVARRLAQALVPARMRAHDLHQAVPETGRWTVADVEERIARPAGLRPAGERQVILVADADQMSAGTADRLLKPLEEPGHGTVFVLACRDADGLADTIRSRAMRHLRVPELDPERLAAVLGGRGVPAGPAAAAFLARTPFVPHVLGLPADQARPLCDRLAELAAPAAGPSFTAAEAVAAAASAAAAALTGKGERHPDTKAALRELVAAHLSAVEAAQVRRLVQAATADDLDAAERALRQAARARLALHRHAPIAPALATLYTSLPAPSGATP</sequence>
<accession>A0A3A4A7J9</accession>
<reference evidence="1 2" key="1">
    <citation type="submission" date="2018-09" db="EMBL/GenBank/DDBJ databases">
        <title>YIM 75507 draft genome.</title>
        <authorList>
            <person name="Tang S."/>
            <person name="Feng Y."/>
        </authorList>
    </citation>
    <scope>NUCLEOTIDE SEQUENCE [LARGE SCALE GENOMIC DNA]</scope>
    <source>
        <strain evidence="1 2">YIM 75507</strain>
    </source>
</reference>
<proteinExistence type="predicted"/>
<evidence type="ECO:0008006" key="3">
    <source>
        <dbReference type="Google" id="ProtNLM"/>
    </source>
</evidence>
<dbReference type="Pfam" id="PF13177">
    <property type="entry name" value="DNA_pol3_delta2"/>
    <property type="match status" value="1"/>
</dbReference>
<organism evidence="1 2">
    <name type="scientific">Bailinhaonella thermotolerans</name>
    <dbReference type="NCBI Taxonomy" id="1070861"/>
    <lineage>
        <taxon>Bacteria</taxon>
        <taxon>Bacillati</taxon>
        <taxon>Actinomycetota</taxon>
        <taxon>Actinomycetes</taxon>
        <taxon>Streptosporangiales</taxon>
        <taxon>Streptosporangiaceae</taxon>
        <taxon>Bailinhaonella</taxon>
    </lineage>
</organism>
<gene>
    <name evidence="1" type="ORF">D5H75_31605</name>
</gene>
<dbReference type="SUPFAM" id="SSF52540">
    <property type="entry name" value="P-loop containing nucleoside triphosphate hydrolases"/>
    <property type="match status" value="1"/>
</dbReference>
<dbReference type="EMBL" id="QZEY01000017">
    <property type="protein sequence ID" value="RJL23981.1"/>
    <property type="molecule type" value="Genomic_DNA"/>
</dbReference>
<dbReference type="Proteomes" id="UP000265768">
    <property type="component" value="Unassembled WGS sequence"/>
</dbReference>
<dbReference type="RefSeq" id="WP_119930236.1">
    <property type="nucleotide sequence ID" value="NZ_QZEY01000017.1"/>
</dbReference>
<comment type="caution">
    <text evidence="1">The sequence shown here is derived from an EMBL/GenBank/DDBJ whole genome shotgun (WGS) entry which is preliminary data.</text>
</comment>
<dbReference type="Gene3D" id="3.40.50.300">
    <property type="entry name" value="P-loop containing nucleotide triphosphate hydrolases"/>
    <property type="match status" value="1"/>
</dbReference>
<dbReference type="InterPro" id="IPR027417">
    <property type="entry name" value="P-loop_NTPase"/>
</dbReference>
<keyword evidence="2" id="KW-1185">Reference proteome</keyword>